<dbReference type="InterPro" id="IPR003137">
    <property type="entry name" value="PA_domain"/>
</dbReference>
<feature type="domain" description="PA" evidence="5">
    <location>
        <begin position="47"/>
        <end position="124"/>
    </location>
</feature>
<dbReference type="InterPro" id="IPR007369">
    <property type="entry name" value="Peptidase_A22B_SPP"/>
</dbReference>
<keyword evidence="4" id="KW-0472">Membrane</keyword>
<dbReference type="GO" id="GO:0098553">
    <property type="term" value="C:lumenal side of endoplasmic reticulum membrane"/>
    <property type="evidence" value="ECO:0007669"/>
    <property type="project" value="TreeGrafter"/>
</dbReference>
<dbReference type="GO" id="GO:0030660">
    <property type="term" value="C:Golgi-associated vesicle membrane"/>
    <property type="evidence" value="ECO:0007669"/>
    <property type="project" value="TreeGrafter"/>
</dbReference>
<evidence type="ECO:0000256" key="4">
    <source>
        <dbReference type="SAM" id="Phobius"/>
    </source>
</evidence>
<sequence length="227" mass="24504">MEPTGNSSVSSDRKTSKKTDASSATAKPNGKSTASSAIVEKPNRKTRKIESKLLYQLDGHIALSVRGNCAFTEKAKLAVAAGASALLVINDKEDLDEMGCVEKNTSLNVTIRVLMISKSSGDALNRSIVENKSVELLLYAPNRPAVDFTAGLLLLMAVGTVVVGSLWSELTDPDQANESYNILSKVILLSGPCLVFTIGNYAFNILTRYCNFNVYYSVAFMRLGRLI</sequence>
<dbReference type="PANTHER" id="PTHR12174:SF89">
    <property type="entry name" value="PA DOMAIN-CONTAINING PROTEIN"/>
    <property type="match status" value="1"/>
</dbReference>
<evidence type="ECO:0000313" key="7">
    <source>
        <dbReference type="Proteomes" id="UP000886595"/>
    </source>
</evidence>
<keyword evidence="1" id="KW-0378">Hydrolase</keyword>
<feature type="compositionally biased region" description="Polar residues" evidence="3">
    <location>
        <begin position="21"/>
        <end position="36"/>
    </location>
</feature>
<dbReference type="AlphaFoldDB" id="A0A8X7W3R0"/>
<dbReference type="EMBL" id="JAAMPC010000003">
    <property type="protein sequence ID" value="KAG2323313.1"/>
    <property type="molecule type" value="Genomic_DNA"/>
</dbReference>
<gene>
    <name evidence="6" type="ORF">Bca52824_016526</name>
</gene>
<keyword evidence="4" id="KW-0812">Transmembrane</keyword>
<dbReference type="PANTHER" id="PTHR12174">
    <property type="entry name" value="SIGNAL PEPTIDE PEPTIDASE"/>
    <property type="match status" value="1"/>
</dbReference>
<protein>
    <recommendedName>
        <fullName evidence="5">PA domain-containing protein</fullName>
    </recommendedName>
</protein>
<feature type="transmembrane region" description="Helical" evidence="4">
    <location>
        <begin position="145"/>
        <end position="167"/>
    </location>
</feature>
<dbReference type="GO" id="GO:0033619">
    <property type="term" value="P:membrane protein proteolysis"/>
    <property type="evidence" value="ECO:0007669"/>
    <property type="project" value="TreeGrafter"/>
</dbReference>
<name>A0A8X7W3R0_BRACI</name>
<dbReference type="OrthoDB" id="29661at2759"/>
<dbReference type="SUPFAM" id="SSF52025">
    <property type="entry name" value="PA domain"/>
    <property type="match status" value="1"/>
</dbReference>
<dbReference type="GO" id="GO:0005765">
    <property type="term" value="C:lysosomal membrane"/>
    <property type="evidence" value="ECO:0007669"/>
    <property type="project" value="TreeGrafter"/>
</dbReference>
<keyword evidence="1" id="KW-0645">Protease</keyword>
<feature type="compositionally biased region" description="Basic and acidic residues" evidence="3">
    <location>
        <begin position="11"/>
        <end position="20"/>
    </location>
</feature>
<dbReference type="Gene3D" id="3.50.30.30">
    <property type="match status" value="1"/>
</dbReference>
<evidence type="ECO:0000256" key="3">
    <source>
        <dbReference type="SAM" id="MobiDB-lite"/>
    </source>
</evidence>
<feature type="transmembrane region" description="Helical" evidence="4">
    <location>
        <begin position="182"/>
        <end position="203"/>
    </location>
</feature>
<reference evidence="6 7" key="1">
    <citation type="submission" date="2020-02" db="EMBL/GenBank/DDBJ databases">
        <authorList>
            <person name="Ma Q."/>
            <person name="Huang Y."/>
            <person name="Song X."/>
            <person name="Pei D."/>
        </authorList>
    </citation>
    <scope>NUCLEOTIDE SEQUENCE [LARGE SCALE GENOMIC DNA]</scope>
    <source>
        <strain evidence="6">Sxm20200214</strain>
        <tissue evidence="6">Leaf</tissue>
    </source>
</reference>
<feature type="compositionally biased region" description="Polar residues" evidence="3">
    <location>
        <begin position="1"/>
        <end position="10"/>
    </location>
</feature>
<organism evidence="6 7">
    <name type="scientific">Brassica carinata</name>
    <name type="common">Ethiopian mustard</name>
    <name type="synonym">Abyssinian cabbage</name>
    <dbReference type="NCBI Taxonomy" id="52824"/>
    <lineage>
        <taxon>Eukaryota</taxon>
        <taxon>Viridiplantae</taxon>
        <taxon>Streptophyta</taxon>
        <taxon>Embryophyta</taxon>
        <taxon>Tracheophyta</taxon>
        <taxon>Spermatophyta</taxon>
        <taxon>Magnoliopsida</taxon>
        <taxon>eudicotyledons</taxon>
        <taxon>Gunneridae</taxon>
        <taxon>Pentapetalae</taxon>
        <taxon>rosids</taxon>
        <taxon>malvids</taxon>
        <taxon>Brassicales</taxon>
        <taxon>Brassicaceae</taxon>
        <taxon>Brassiceae</taxon>
        <taxon>Brassica</taxon>
    </lineage>
</organism>
<feature type="region of interest" description="Disordered" evidence="3">
    <location>
        <begin position="1"/>
        <end position="44"/>
    </location>
</feature>
<keyword evidence="7" id="KW-1185">Reference proteome</keyword>
<dbReference type="GO" id="GO:0042500">
    <property type="term" value="F:aspartic endopeptidase activity, intramembrane cleaving"/>
    <property type="evidence" value="ECO:0007669"/>
    <property type="project" value="InterPro"/>
</dbReference>
<comment type="caution">
    <text evidence="6">The sequence shown here is derived from an EMBL/GenBank/DDBJ whole genome shotgun (WGS) entry which is preliminary data.</text>
</comment>
<evidence type="ECO:0000313" key="6">
    <source>
        <dbReference type="EMBL" id="KAG2323313.1"/>
    </source>
</evidence>
<evidence type="ECO:0000256" key="2">
    <source>
        <dbReference type="ARBA" id="ARBA00023180"/>
    </source>
</evidence>
<keyword evidence="2" id="KW-0325">Glycoprotein</keyword>
<evidence type="ECO:0000259" key="5">
    <source>
        <dbReference type="Pfam" id="PF02225"/>
    </source>
</evidence>
<dbReference type="Proteomes" id="UP000886595">
    <property type="component" value="Unassembled WGS sequence"/>
</dbReference>
<dbReference type="Pfam" id="PF02225">
    <property type="entry name" value="PA"/>
    <property type="match status" value="1"/>
</dbReference>
<dbReference type="GO" id="GO:0098554">
    <property type="term" value="C:cytoplasmic side of endoplasmic reticulum membrane"/>
    <property type="evidence" value="ECO:0007669"/>
    <property type="project" value="TreeGrafter"/>
</dbReference>
<evidence type="ECO:0000256" key="1">
    <source>
        <dbReference type="ARBA" id="ARBA00022670"/>
    </source>
</evidence>
<dbReference type="InterPro" id="IPR046450">
    <property type="entry name" value="PA_dom_sf"/>
</dbReference>
<accession>A0A8X7W3R0</accession>
<keyword evidence="4" id="KW-1133">Transmembrane helix</keyword>
<proteinExistence type="predicted"/>